<keyword evidence="2" id="KW-1185">Reference proteome</keyword>
<protein>
    <submittedName>
        <fullName evidence="1">Uncharacterized protein</fullName>
    </submittedName>
</protein>
<name>A0ABU3RRZ5_9MICO</name>
<sequence>MTSRSDASFASPSGFLPDGDGDLLAINGHHFDLGTPSTFAGGGAV</sequence>
<accession>A0ABU3RRZ5</accession>
<reference evidence="1 2" key="1">
    <citation type="submission" date="2023-09" db="EMBL/GenBank/DDBJ databases">
        <title>Microbacterium fusihabitans sp. nov., Microbacterium phycihabitans sp. nov., and Microbacterium cervinum sp. nov., isolated from dried seaweeds of beach.</title>
        <authorList>
            <person name="Lee S.D."/>
        </authorList>
    </citation>
    <scope>NUCLEOTIDE SEQUENCE [LARGE SCALE GENOMIC DNA]</scope>
    <source>
        <strain evidence="1 2">KSW2-21</strain>
    </source>
</reference>
<evidence type="ECO:0000313" key="1">
    <source>
        <dbReference type="EMBL" id="MDU0325672.1"/>
    </source>
</evidence>
<dbReference type="EMBL" id="JAWDIU010000001">
    <property type="protein sequence ID" value="MDU0325672.1"/>
    <property type="molecule type" value="Genomic_DNA"/>
</dbReference>
<evidence type="ECO:0000313" key="2">
    <source>
        <dbReference type="Proteomes" id="UP001256673"/>
    </source>
</evidence>
<organism evidence="1 2">
    <name type="scientific">Microbacterium algihabitans</name>
    <dbReference type="NCBI Taxonomy" id="3075992"/>
    <lineage>
        <taxon>Bacteria</taxon>
        <taxon>Bacillati</taxon>
        <taxon>Actinomycetota</taxon>
        <taxon>Actinomycetes</taxon>
        <taxon>Micrococcales</taxon>
        <taxon>Microbacteriaceae</taxon>
        <taxon>Microbacterium</taxon>
    </lineage>
</organism>
<proteinExistence type="predicted"/>
<dbReference type="RefSeq" id="WP_186325407.1">
    <property type="nucleotide sequence ID" value="NZ_JAWDIU010000001.1"/>
</dbReference>
<gene>
    <name evidence="1" type="ORF">RWH43_02770</name>
</gene>
<comment type="caution">
    <text evidence="1">The sequence shown here is derived from an EMBL/GenBank/DDBJ whole genome shotgun (WGS) entry which is preliminary data.</text>
</comment>
<dbReference type="Proteomes" id="UP001256673">
    <property type="component" value="Unassembled WGS sequence"/>
</dbReference>